<reference evidence="1" key="1">
    <citation type="submission" date="2021-07" db="EMBL/GenBank/DDBJ databases">
        <authorList>
            <person name="Durling M."/>
        </authorList>
    </citation>
    <scope>NUCLEOTIDE SEQUENCE</scope>
</reference>
<comment type="caution">
    <text evidence="1">The sequence shown here is derived from an EMBL/GenBank/DDBJ whole genome shotgun (WGS) entry which is preliminary data.</text>
</comment>
<proteinExistence type="predicted"/>
<gene>
    <name evidence="1" type="ORF">HYALB_00005292</name>
</gene>
<dbReference type="EMBL" id="CAJVRM010000006">
    <property type="protein sequence ID" value="CAG8971054.1"/>
    <property type="molecule type" value="Genomic_DNA"/>
</dbReference>
<accession>A0A9N9Q0W0</accession>
<protein>
    <submittedName>
        <fullName evidence="1">Uncharacterized protein</fullName>
    </submittedName>
</protein>
<dbReference type="OrthoDB" id="10290439at2759"/>
<dbReference type="AlphaFoldDB" id="A0A9N9Q0W0"/>
<evidence type="ECO:0000313" key="2">
    <source>
        <dbReference type="Proteomes" id="UP000701801"/>
    </source>
</evidence>
<organism evidence="1 2">
    <name type="scientific">Hymenoscyphus albidus</name>
    <dbReference type="NCBI Taxonomy" id="595503"/>
    <lineage>
        <taxon>Eukaryota</taxon>
        <taxon>Fungi</taxon>
        <taxon>Dikarya</taxon>
        <taxon>Ascomycota</taxon>
        <taxon>Pezizomycotina</taxon>
        <taxon>Leotiomycetes</taxon>
        <taxon>Helotiales</taxon>
        <taxon>Helotiaceae</taxon>
        <taxon>Hymenoscyphus</taxon>
    </lineage>
</organism>
<keyword evidence="2" id="KW-1185">Reference proteome</keyword>
<evidence type="ECO:0000313" key="1">
    <source>
        <dbReference type="EMBL" id="CAG8971054.1"/>
    </source>
</evidence>
<sequence>MTMPTEMPEKLVRLLVNYVAAAEAEQQISRYTEEQETTSMMLSVMMFNKHYLPLAIIPEKDLPESVINFIKEIKEVPQTEIDTWDFEHRKSMYHFKGFLQEEGFDLGIDLKSPEWLSRWIE</sequence>
<name>A0A9N9Q0W0_9HELO</name>
<dbReference type="Proteomes" id="UP000701801">
    <property type="component" value="Unassembled WGS sequence"/>
</dbReference>